<feature type="domain" description="Heterokaryon incompatibility" evidence="1">
    <location>
        <begin position="31"/>
        <end position="123"/>
    </location>
</feature>
<evidence type="ECO:0000259" key="1">
    <source>
        <dbReference type="Pfam" id="PF06985"/>
    </source>
</evidence>
<dbReference type="InterPro" id="IPR052895">
    <property type="entry name" value="HetReg/Transcr_Mod"/>
</dbReference>
<dbReference type="PANTHER" id="PTHR24148">
    <property type="entry name" value="ANKYRIN REPEAT DOMAIN-CONTAINING PROTEIN 39 HOMOLOG-RELATED"/>
    <property type="match status" value="1"/>
</dbReference>
<feature type="non-terminal residue" evidence="2">
    <location>
        <position position="123"/>
    </location>
</feature>
<reference evidence="2" key="2">
    <citation type="submission" date="2023-05" db="EMBL/GenBank/DDBJ databases">
        <authorList>
            <consortium name="Lawrence Berkeley National Laboratory"/>
            <person name="Steindorff A."/>
            <person name="Hensen N."/>
            <person name="Bonometti L."/>
            <person name="Westerberg I."/>
            <person name="Brannstrom I.O."/>
            <person name="Guillou S."/>
            <person name="Cros-Aarteil S."/>
            <person name="Calhoun S."/>
            <person name="Haridas S."/>
            <person name="Kuo A."/>
            <person name="Mondo S."/>
            <person name="Pangilinan J."/>
            <person name="Riley R."/>
            <person name="Labutti K."/>
            <person name="Andreopoulos B."/>
            <person name="Lipzen A."/>
            <person name="Chen C."/>
            <person name="Yanf M."/>
            <person name="Daum C."/>
            <person name="Ng V."/>
            <person name="Clum A."/>
            <person name="Ohm R."/>
            <person name="Martin F."/>
            <person name="Silar P."/>
            <person name="Natvig D."/>
            <person name="Lalanne C."/>
            <person name="Gautier V."/>
            <person name="Ament-Velasquez S.L."/>
            <person name="Kruys A."/>
            <person name="Hutchinson M.I."/>
            <person name="Powell A.J."/>
            <person name="Barry K."/>
            <person name="Miller A.N."/>
            <person name="Grigoriev I.V."/>
            <person name="Debuchy R."/>
            <person name="Gladieux P."/>
            <person name="Thoren M.H."/>
            <person name="Johannesson H."/>
        </authorList>
    </citation>
    <scope>NUCLEOTIDE SEQUENCE</scope>
    <source>
        <strain evidence="2">CBS 731.68</strain>
    </source>
</reference>
<comment type="caution">
    <text evidence="2">The sequence shown here is derived from an EMBL/GenBank/DDBJ whole genome shotgun (WGS) entry which is preliminary data.</text>
</comment>
<proteinExistence type="predicted"/>
<name>A0AAN6Z445_9PEZI</name>
<dbReference type="GeneID" id="87824529"/>
<protein>
    <recommendedName>
        <fullName evidence="1">Heterokaryon incompatibility domain-containing protein</fullName>
    </recommendedName>
</protein>
<dbReference type="PANTHER" id="PTHR24148:SF64">
    <property type="entry name" value="HETEROKARYON INCOMPATIBILITY DOMAIN-CONTAINING PROTEIN"/>
    <property type="match status" value="1"/>
</dbReference>
<dbReference type="EMBL" id="MU853227">
    <property type="protein sequence ID" value="KAK4124536.1"/>
    <property type="molecule type" value="Genomic_DNA"/>
</dbReference>
<dbReference type="AlphaFoldDB" id="A0AAN6Z445"/>
<sequence>FRLLKILPGTSKEKLQCHLRVCSMRDNRGAYEAVLYVWGTGATEHSQLETGPAYPIIECNGEQVPVEATLYTTLHQLRRASSKRAVWVDSLCIDRSNARELSQQLAALFDIYRNAFSVFMWLG</sequence>
<dbReference type="InterPro" id="IPR010730">
    <property type="entry name" value="HET"/>
</dbReference>
<feature type="non-terminal residue" evidence="2">
    <location>
        <position position="1"/>
    </location>
</feature>
<dbReference type="Pfam" id="PF06985">
    <property type="entry name" value="HET"/>
    <property type="match status" value="1"/>
</dbReference>
<dbReference type="RefSeq" id="XP_062648307.1">
    <property type="nucleotide sequence ID" value="XM_062787759.1"/>
</dbReference>
<accession>A0AAN6Z445</accession>
<dbReference type="Proteomes" id="UP001302602">
    <property type="component" value="Unassembled WGS sequence"/>
</dbReference>
<keyword evidence="3" id="KW-1185">Reference proteome</keyword>
<reference evidence="2" key="1">
    <citation type="journal article" date="2023" name="Mol. Phylogenet. Evol.">
        <title>Genome-scale phylogeny and comparative genomics of the fungal order Sordariales.</title>
        <authorList>
            <person name="Hensen N."/>
            <person name="Bonometti L."/>
            <person name="Westerberg I."/>
            <person name="Brannstrom I.O."/>
            <person name="Guillou S."/>
            <person name="Cros-Aarteil S."/>
            <person name="Calhoun S."/>
            <person name="Haridas S."/>
            <person name="Kuo A."/>
            <person name="Mondo S."/>
            <person name="Pangilinan J."/>
            <person name="Riley R."/>
            <person name="LaButti K."/>
            <person name="Andreopoulos B."/>
            <person name="Lipzen A."/>
            <person name="Chen C."/>
            <person name="Yan M."/>
            <person name="Daum C."/>
            <person name="Ng V."/>
            <person name="Clum A."/>
            <person name="Steindorff A."/>
            <person name="Ohm R.A."/>
            <person name="Martin F."/>
            <person name="Silar P."/>
            <person name="Natvig D.O."/>
            <person name="Lalanne C."/>
            <person name="Gautier V."/>
            <person name="Ament-Velasquez S.L."/>
            <person name="Kruys A."/>
            <person name="Hutchinson M.I."/>
            <person name="Powell A.J."/>
            <person name="Barry K."/>
            <person name="Miller A.N."/>
            <person name="Grigoriev I.V."/>
            <person name="Debuchy R."/>
            <person name="Gladieux P."/>
            <person name="Hiltunen Thoren M."/>
            <person name="Johannesson H."/>
        </authorList>
    </citation>
    <scope>NUCLEOTIDE SEQUENCE</scope>
    <source>
        <strain evidence="2">CBS 731.68</strain>
    </source>
</reference>
<gene>
    <name evidence="2" type="ORF">N657DRAFT_533917</name>
</gene>
<organism evidence="2 3">
    <name type="scientific">Parathielavia appendiculata</name>
    <dbReference type="NCBI Taxonomy" id="2587402"/>
    <lineage>
        <taxon>Eukaryota</taxon>
        <taxon>Fungi</taxon>
        <taxon>Dikarya</taxon>
        <taxon>Ascomycota</taxon>
        <taxon>Pezizomycotina</taxon>
        <taxon>Sordariomycetes</taxon>
        <taxon>Sordariomycetidae</taxon>
        <taxon>Sordariales</taxon>
        <taxon>Chaetomiaceae</taxon>
        <taxon>Parathielavia</taxon>
    </lineage>
</organism>
<evidence type="ECO:0000313" key="3">
    <source>
        <dbReference type="Proteomes" id="UP001302602"/>
    </source>
</evidence>
<evidence type="ECO:0000313" key="2">
    <source>
        <dbReference type="EMBL" id="KAK4124536.1"/>
    </source>
</evidence>